<protein>
    <recommendedName>
        <fullName evidence="1">ART-PolyVal-like domain-containing protein</fullName>
    </recommendedName>
</protein>
<dbReference type="InterPro" id="IPR049522">
    <property type="entry name" value="ART-PolyVal_dom"/>
</dbReference>
<evidence type="ECO:0000259" key="1">
    <source>
        <dbReference type="Pfam" id="PF18760"/>
    </source>
</evidence>
<reference evidence="2" key="1">
    <citation type="submission" date="2023-06" db="EMBL/GenBank/DDBJ databases">
        <title>Genomic Diversity of Vibrio spp. and Metagenomic Analysis of Pathogens in Florida Gulf Coastal Waters Following Hurricane Ian.</title>
        <authorList>
            <person name="Brumfield K.D."/>
        </authorList>
    </citation>
    <scope>NUCLEOTIDE SEQUENCE</scope>
    <source>
        <strain evidence="2">WBS2B-138</strain>
    </source>
</reference>
<comment type="caution">
    <text evidence="2">The sequence shown here is derived from an EMBL/GenBank/DDBJ whole genome shotgun (WGS) entry which is preliminary data.</text>
</comment>
<dbReference type="Pfam" id="PF18760">
    <property type="entry name" value="ART-PolyVal"/>
    <property type="match status" value="1"/>
</dbReference>
<sequence>MNFEEELSIRLNIPVKVVSNLLSGFDEEKAIELDHLERFDKNYFSNKNIDRYEIKLSGYSDDPNDHTISYLDILDSASVVSSEAEQNIKDHQSYKDYLELTKSGSKPPPITVIKNNRSDKTVSVNRRRLLVAQELKIPVCAWVESDTVGEHGLPLTLGRFKEERNRLREEIRNKREFDRSVVWYHGTNVDFSEFDLECFGKNEKGGDYVGKAIFFSNSRFTAKKYAKQAGGDIVKEVYLSMNNPLVIPKEGIHDSYYDDIVPEKYIDSIELVELREAGVSESEIKLIASFEMSETERADYCKNKGYDGLLDLKYGQAAVFCSSQIEVIEHKNKLNLKVAI</sequence>
<name>A0AAW8Q288_VIBPH</name>
<dbReference type="Proteomes" id="UP001253193">
    <property type="component" value="Unassembled WGS sequence"/>
</dbReference>
<dbReference type="AlphaFoldDB" id="A0AAW8Q288"/>
<gene>
    <name evidence="2" type="ORF">QX249_12080</name>
</gene>
<dbReference type="RefSeq" id="WP_311020286.1">
    <property type="nucleotide sequence ID" value="NZ_JAUHGG010000003.1"/>
</dbReference>
<evidence type="ECO:0000313" key="2">
    <source>
        <dbReference type="EMBL" id="MDS1821400.1"/>
    </source>
</evidence>
<feature type="domain" description="ART-PolyVal-like" evidence="1">
    <location>
        <begin position="181"/>
        <end position="332"/>
    </location>
</feature>
<organism evidence="2 3">
    <name type="scientific">Vibrio parahaemolyticus</name>
    <dbReference type="NCBI Taxonomy" id="670"/>
    <lineage>
        <taxon>Bacteria</taxon>
        <taxon>Pseudomonadati</taxon>
        <taxon>Pseudomonadota</taxon>
        <taxon>Gammaproteobacteria</taxon>
        <taxon>Vibrionales</taxon>
        <taxon>Vibrionaceae</taxon>
        <taxon>Vibrio</taxon>
    </lineage>
</organism>
<evidence type="ECO:0000313" key="3">
    <source>
        <dbReference type="Proteomes" id="UP001253193"/>
    </source>
</evidence>
<accession>A0AAW8Q288</accession>
<proteinExistence type="predicted"/>
<dbReference type="EMBL" id="JAUHGG010000003">
    <property type="protein sequence ID" value="MDS1821400.1"/>
    <property type="molecule type" value="Genomic_DNA"/>
</dbReference>